<evidence type="ECO:0000256" key="2">
    <source>
        <dbReference type="RuleBase" id="RU362042"/>
    </source>
</evidence>
<dbReference type="Proteomes" id="UP000321555">
    <property type="component" value="Chromosome"/>
</dbReference>
<dbReference type="EMBL" id="CP042593">
    <property type="protein sequence ID" value="QED46987.1"/>
    <property type="molecule type" value="Genomic_DNA"/>
</dbReference>
<keyword evidence="2 5" id="KW-0378">Hydrolase</keyword>
<dbReference type="InterPro" id="IPR036286">
    <property type="entry name" value="LexA/Signal_pep-like_sf"/>
</dbReference>
<comment type="subcellular location">
    <subcellularLocation>
        <location evidence="1">Cell membrane</location>
        <topology evidence="1">Single-pass type II membrane protein</topology>
    </subcellularLocation>
    <subcellularLocation>
        <location evidence="2">Membrane</location>
        <topology evidence="2">Single-pass type II membrane protein</topology>
    </subcellularLocation>
</comment>
<dbReference type="AlphaFoldDB" id="A0A5B8Z2E4"/>
<dbReference type="GO" id="GO:0006465">
    <property type="term" value="P:signal peptide processing"/>
    <property type="evidence" value="ECO:0007669"/>
    <property type="project" value="InterPro"/>
</dbReference>
<organism evidence="5 6">
    <name type="scientific">Cytobacillus dafuensis</name>
    <name type="common">Bacillus dafuensis</name>
    <dbReference type="NCBI Taxonomy" id="1742359"/>
    <lineage>
        <taxon>Bacteria</taxon>
        <taxon>Bacillati</taxon>
        <taxon>Bacillota</taxon>
        <taxon>Bacilli</taxon>
        <taxon>Bacillales</taxon>
        <taxon>Bacillaceae</taxon>
        <taxon>Cytobacillus</taxon>
    </lineage>
</organism>
<evidence type="ECO:0000313" key="5">
    <source>
        <dbReference type="EMBL" id="QED46987.1"/>
    </source>
</evidence>
<dbReference type="OrthoDB" id="2427065at2"/>
<evidence type="ECO:0000256" key="1">
    <source>
        <dbReference type="ARBA" id="ARBA00004401"/>
    </source>
</evidence>
<accession>A0A5B8Z2E4</accession>
<comment type="catalytic activity">
    <reaction evidence="2">
        <text>Cleavage of hydrophobic, N-terminal signal or leader sequences from secreted and periplasmic proteins.</text>
        <dbReference type="EC" id="3.4.21.89"/>
    </reaction>
</comment>
<evidence type="ECO:0000256" key="3">
    <source>
        <dbReference type="SAM" id="SignalP"/>
    </source>
</evidence>
<gene>
    <name evidence="5" type="primary">lepB</name>
    <name evidence="5" type="ORF">FSZ17_06835</name>
</gene>
<keyword evidence="6" id="KW-1185">Reference proteome</keyword>
<dbReference type="Gene3D" id="2.10.109.10">
    <property type="entry name" value="Umud Fragment, subunit A"/>
    <property type="match status" value="1"/>
</dbReference>
<keyword evidence="2" id="KW-0645">Protease</keyword>
<dbReference type="GO" id="GO:0004252">
    <property type="term" value="F:serine-type endopeptidase activity"/>
    <property type="evidence" value="ECO:0007669"/>
    <property type="project" value="InterPro"/>
</dbReference>
<dbReference type="PROSITE" id="PS51257">
    <property type="entry name" value="PROKAR_LIPOPROTEIN"/>
    <property type="match status" value="1"/>
</dbReference>
<comment type="similarity">
    <text evidence="2">Belongs to the peptidase S26 family.</text>
</comment>
<dbReference type="NCBIfam" id="TIGR02227">
    <property type="entry name" value="sigpep_I_bact"/>
    <property type="match status" value="1"/>
</dbReference>
<feature type="signal peptide" evidence="3">
    <location>
        <begin position="1"/>
        <end position="21"/>
    </location>
</feature>
<feature type="domain" description="Peptidase S26" evidence="4">
    <location>
        <begin position="23"/>
        <end position="177"/>
    </location>
</feature>
<feature type="chain" id="PRO_5022814367" description="Signal peptidase I" evidence="3">
    <location>
        <begin position="22"/>
        <end position="200"/>
    </location>
</feature>
<evidence type="ECO:0000313" key="6">
    <source>
        <dbReference type="Proteomes" id="UP000321555"/>
    </source>
</evidence>
<dbReference type="STRING" id="1742359.GCA_001439625_01545"/>
<dbReference type="GO" id="GO:0009003">
    <property type="term" value="F:signal peptidase activity"/>
    <property type="evidence" value="ECO:0007669"/>
    <property type="project" value="UniProtKB-EC"/>
</dbReference>
<sequence length="200" mass="22891">MKYSMLIIVLLLLMTGCSFNASSESLSDDKTTPDVAIIENVGSEIITHHHMYDNMDRGNHDYFDKTLAIELKVNISDISRGDVIFFDNEDGEKDISRVVGLPGEKIKITKGQIYINSKKLEAFYGNAHRVGLDKESYFEKMDNEGNEYDKKGMIELFEKSMKEIKLSDKEFYLIGDDWLRGKMMVLNEDNFVGKVIGYTE</sequence>
<proteinExistence type="inferred from homology"/>
<reference evidence="6" key="1">
    <citation type="submission" date="2019-08" db="EMBL/GenBank/DDBJ databases">
        <authorList>
            <person name="Zheng X."/>
        </authorList>
    </citation>
    <scope>NUCLEOTIDE SEQUENCE [LARGE SCALE GENOMIC DNA]</scope>
    <source>
        <strain evidence="6">FJAT-25496</strain>
    </source>
</reference>
<dbReference type="InterPro" id="IPR019533">
    <property type="entry name" value="Peptidase_S26"/>
</dbReference>
<protein>
    <recommendedName>
        <fullName evidence="2">Signal peptidase I</fullName>
        <ecNumber evidence="2">3.4.21.89</ecNumber>
    </recommendedName>
</protein>
<name>A0A5B8Z2E4_CYTDA</name>
<dbReference type="GO" id="GO:0005886">
    <property type="term" value="C:plasma membrane"/>
    <property type="evidence" value="ECO:0007669"/>
    <property type="project" value="UniProtKB-SubCell"/>
</dbReference>
<dbReference type="SUPFAM" id="SSF51306">
    <property type="entry name" value="LexA/Signal peptidase"/>
    <property type="match status" value="1"/>
</dbReference>
<dbReference type="RefSeq" id="WP_057776685.1">
    <property type="nucleotide sequence ID" value="NZ_CP042593.1"/>
</dbReference>
<dbReference type="EC" id="3.4.21.89" evidence="2"/>
<dbReference type="KEGG" id="bda:FSZ17_06835"/>
<evidence type="ECO:0000259" key="4">
    <source>
        <dbReference type="Pfam" id="PF10502"/>
    </source>
</evidence>
<dbReference type="InterPro" id="IPR000223">
    <property type="entry name" value="Pept_S26A_signal_pept_1"/>
</dbReference>
<keyword evidence="3" id="KW-0732">Signal</keyword>
<dbReference type="Pfam" id="PF10502">
    <property type="entry name" value="Peptidase_S26"/>
    <property type="match status" value="1"/>
</dbReference>